<gene>
    <name evidence="1" type="ORF">FA95DRAFT_1575923</name>
</gene>
<keyword evidence="1" id="KW-0456">Lyase</keyword>
<dbReference type="EMBL" id="MU276081">
    <property type="protein sequence ID" value="KAI0042157.1"/>
    <property type="molecule type" value="Genomic_DNA"/>
</dbReference>
<comment type="caution">
    <text evidence="1">The sequence shown here is derived from an EMBL/GenBank/DDBJ whole genome shotgun (WGS) entry which is preliminary data.</text>
</comment>
<accession>A0ACB8RDT1</accession>
<proteinExistence type="predicted"/>
<name>A0ACB8RDT1_9AGAM</name>
<reference evidence="1" key="1">
    <citation type="submission" date="2021-02" db="EMBL/GenBank/DDBJ databases">
        <authorList>
            <consortium name="DOE Joint Genome Institute"/>
            <person name="Ahrendt S."/>
            <person name="Looney B.P."/>
            <person name="Miyauchi S."/>
            <person name="Morin E."/>
            <person name="Drula E."/>
            <person name="Courty P.E."/>
            <person name="Chicoki N."/>
            <person name="Fauchery L."/>
            <person name="Kohler A."/>
            <person name="Kuo A."/>
            <person name="Labutti K."/>
            <person name="Pangilinan J."/>
            <person name="Lipzen A."/>
            <person name="Riley R."/>
            <person name="Andreopoulos W."/>
            <person name="He G."/>
            <person name="Johnson J."/>
            <person name="Barry K.W."/>
            <person name="Grigoriev I.V."/>
            <person name="Nagy L."/>
            <person name="Hibbett D."/>
            <person name="Henrissat B."/>
            <person name="Matheny P.B."/>
            <person name="Labbe J."/>
            <person name="Martin F."/>
        </authorList>
    </citation>
    <scope>NUCLEOTIDE SEQUENCE</scope>
    <source>
        <strain evidence="1">FP105234-sp</strain>
    </source>
</reference>
<reference evidence="1" key="2">
    <citation type="journal article" date="2022" name="New Phytol.">
        <title>Evolutionary transition to the ectomycorrhizal habit in the genomes of a hyperdiverse lineage of mushroom-forming fungi.</title>
        <authorList>
            <person name="Looney B."/>
            <person name="Miyauchi S."/>
            <person name="Morin E."/>
            <person name="Drula E."/>
            <person name="Courty P.E."/>
            <person name="Kohler A."/>
            <person name="Kuo A."/>
            <person name="LaButti K."/>
            <person name="Pangilinan J."/>
            <person name="Lipzen A."/>
            <person name="Riley R."/>
            <person name="Andreopoulos W."/>
            <person name="He G."/>
            <person name="Johnson J."/>
            <person name="Nolan M."/>
            <person name="Tritt A."/>
            <person name="Barry K.W."/>
            <person name="Grigoriev I.V."/>
            <person name="Nagy L.G."/>
            <person name="Hibbett D."/>
            <person name="Henrissat B."/>
            <person name="Matheny P.B."/>
            <person name="Labbe J."/>
            <person name="Martin F.M."/>
        </authorList>
    </citation>
    <scope>NUCLEOTIDE SEQUENCE</scope>
    <source>
        <strain evidence="1">FP105234-sp</strain>
    </source>
</reference>
<protein>
    <submittedName>
        <fullName evidence="1">Chondroitin AC/alginate lyase</fullName>
    </submittedName>
</protein>
<organism evidence="1 2">
    <name type="scientific">Auriscalpium vulgare</name>
    <dbReference type="NCBI Taxonomy" id="40419"/>
    <lineage>
        <taxon>Eukaryota</taxon>
        <taxon>Fungi</taxon>
        <taxon>Dikarya</taxon>
        <taxon>Basidiomycota</taxon>
        <taxon>Agaricomycotina</taxon>
        <taxon>Agaricomycetes</taxon>
        <taxon>Russulales</taxon>
        <taxon>Auriscalpiaceae</taxon>
        <taxon>Auriscalpium</taxon>
    </lineage>
</organism>
<evidence type="ECO:0000313" key="1">
    <source>
        <dbReference type="EMBL" id="KAI0042157.1"/>
    </source>
</evidence>
<evidence type="ECO:0000313" key="2">
    <source>
        <dbReference type="Proteomes" id="UP000814033"/>
    </source>
</evidence>
<dbReference type="Proteomes" id="UP000814033">
    <property type="component" value="Unassembled WGS sequence"/>
</dbReference>
<keyword evidence="2" id="KW-1185">Reference proteome</keyword>
<sequence>MRVQLTLLSLLAGLPAVLSFYINTKYTAYANDFVDPNYALSKSFNETTAVAQQTIVQWATLLNTQGPWAVTTSKNSISAPSGDPHDYLSWAPYWWPNCDGAGNTTALSEEQIWTTCSYEQRDGLFNPDVRDVNNVGAFDDLSNAVLYNSLAWAINGSSVYSSHVVTYIKTWFLDPATKMNPNLNFGQVQRGPGDQVGSHTGVLDLKGMSMIVSGVLILRIGKAPEWTADIDNQLNAWAWDYMSWLENNPIALKERAATNNHGSFYYTQLAALKILVGDTAGAQGALREYFSTLYLDQVAADGEQPLEASRTRPYHYRAYNLAAMITNARLASYVGFQAWNTTTNAGGTIHAALDFSLTVSPDNEAAQELYPSIAAVASTYGDPQGNQHAVARRVELGVDGHLDMSTMFSASKARIPLQLGLRRTYATRLPEKPPMRHPDPLINNPAAVVTPLSEDLTFIHRPPPSAPTPFSYTTNPSSPLLRPASPADAPLPPTLKDTSAAPKPPRMSDAKIAEMRALRASNPKLSRTFLAQKFECTPAFVSLMAPLSHPAQRDNLELRDRAHAEVRAQWGEKKLIMNEPESYQSDCLRKDIPLVPRPSITSTRSHFASAPDRLTATITALLVPLRDAGVRGILSRYFTAGFGRVNKTATALADF</sequence>